<gene>
    <name evidence="2" type="primary">PRC1</name>
</gene>
<dbReference type="Pfam" id="PF03999">
    <property type="entry name" value="MAP65_ASE1"/>
    <property type="match status" value="1"/>
</dbReference>
<dbReference type="GO" id="GO:1990023">
    <property type="term" value="C:mitotic spindle midzone"/>
    <property type="evidence" value="ECO:0007669"/>
    <property type="project" value="TreeGrafter"/>
</dbReference>
<name>A0A8C8EG92_ONCTS</name>
<evidence type="ECO:0000313" key="2">
    <source>
        <dbReference type="Ensembl" id="ENSOTSP00005000185.2"/>
    </source>
</evidence>
<dbReference type="InterPro" id="IPR007145">
    <property type="entry name" value="MAP65_Ase1_PRC1"/>
</dbReference>
<evidence type="ECO:0000313" key="3">
    <source>
        <dbReference type="Proteomes" id="UP000694402"/>
    </source>
</evidence>
<reference evidence="2" key="1">
    <citation type="submission" date="2025-08" db="UniProtKB">
        <authorList>
            <consortium name="Ensembl"/>
        </authorList>
    </citation>
    <scope>IDENTIFICATION</scope>
</reference>
<evidence type="ECO:0008006" key="4">
    <source>
        <dbReference type="Google" id="ProtNLM"/>
    </source>
</evidence>
<protein>
    <recommendedName>
        <fullName evidence="4">Protein regulator of cytokinesis 1a</fullName>
    </recommendedName>
</protein>
<dbReference type="GO" id="GO:0051256">
    <property type="term" value="P:mitotic spindle midzone assembly"/>
    <property type="evidence" value="ECO:0007669"/>
    <property type="project" value="TreeGrafter"/>
</dbReference>
<keyword evidence="3" id="KW-1185">Reference proteome</keyword>
<evidence type="ECO:0000256" key="1">
    <source>
        <dbReference type="SAM" id="MobiDB-lite"/>
    </source>
</evidence>
<dbReference type="Gene3D" id="1.20.58.1520">
    <property type="match status" value="1"/>
</dbReference>
<organism evidence="2 3">
    <name type="scientific">Oncorhynchus tshawytscha</name>
    <name type="common">Chinook salmon</name>
    <name type="synonym">Salmo tshawytscha</name>
    <dbReference type="NCBI Taxonomy" id="74940"/>
    <lineage>
        <taxon>Eukaryota</taxon>
        <taxon>Metazoa</taxon>
        <taxon>Chordata</taxon>
        <taxon>Craniata</taxon>
        <taxon>Vertebrata</taxon>
        <taxon>Euteleostomi</taxon>
        <taxon>Actinopterygii</taxon>
        <taxon>Neopterygii</taxon>
        <taxon>Teleostei</taxon>
        <taxon>Protacanthopterygii</taxon>
        <taxon>Salmoniformes</taxon>
        <taxon>Salmonidae</taxon>
        <taxon>Salmoninae</taxon>
        <taxon>Oncorhynchus</taxon>
    </lineage>
</organism>
<dbReference type="GO" id="GO:0005737">
    <property type="term" value="C:cytoplasm"/>
    <property type="evidence" value="ECO:0007669"/>
    <property type="project" value="TreeGrafter"/>
</dbReference>
<proteinExistence type="predicted"/>
<dbReference type="Ensembl" id="ENSOTST00005000270.2">
    <property type="protein sequence ID" value="ENSOTSP00005000185.2"/>
    <property type="gene ID" value="ENSOTSG00005000180.2"/>
</dbReference>
<reference evidence="2" key="2">
    <citation type="submission" date="2025-09" db="UniProtKB">
        <authorList>
            <consortium name="Ensembl"/>
        </authorList>
    </citation>
    <scope>IDENTIFICATION</scope>
</reference>
<dbReference type="GeneTree" id="ENSGT00390000009453"/>
<feature type="compositionally biased region" description="Low complexity" evidence="1">
    <location>
        <begin position="491"/>
        <end position="501"/>
    </location>
</feature>
<dbReference type="PANTHER" id="PTHR19321:SF1">
    <property type="entry name" value="PROTEIN REGULATOR OF CYTOKINESIS 1"/>
    <property type="match status" value="1"/>
</dbReference>
<dbReference type="PANTHER" id="PTHR19321">
    <property type="entry name" value="PROTEIN REGULATOR OF CYTOKINESIS 1 PRC1-RELATED"/>
    <property type="match status" value="1"/>
</dbReference>
<accession>A0A8C8EG92</accession>
<feature type="region of interest" description="Disordered" evidence="1">
    <location>
        <begin position="450"/>
        <end position="501"/>
    </location>
</feature>
<dbReference type="AlphaFoldDB" id="A0A8C8EG92"/>
<sequence length="674" mass="78528">MRRSEVHAAESVACLNRALHQLKDIWEEIGIPEDQRLQRTDVVKKHIKGLLDMMIAEEDSLRKRLMSSIESCRKELDVLCTELQLSPFEEDEGRTMLQLEKDIRSRLEVMMKQKSQRVKDLKTLYKQDRELCDIMCSVPFCIDMDSVPSLEQLDSYHSYLNDLTKEKDRRHGEFVGIKRQIIVCMEELDQLPDTSFERDVVCEDEEAFCLSSDNITALQLLLGQLEDRKTENELVCSSYRAKIQELWERLQVPQEERDGMSEHMVQSRTKNMDALQAECRRLEQLKVKNMSNVVEAIRAEVALLWERCFYSLEQRQAFTPYYGDDYTEEMLNLHQEELLSLKKHYEDHRELFEGVARWQDSWTLFLQLEKKATDPSRFNNRGGNLLKEEKQRAELQKSLPKLEKSLKTQIDLWEEEQYREFLVNGQRFLQYVQEQWELLRLEKEREKNERQLKKNQQIEQDMLYGTAQRTPSKRRLAETPTPGKARKLNATSSISSSTPNSTFRSAFGGTMCQSPVLRPPMSASKIPLRTPGRVGRTPHTVERNKENVSHLNGTALRTPASRCNITVNSVASTYSEFSVISLGHHLPANHKPSNTQSSQRYVSMYVCTVRELHQSYTLKGKIHTFFDVILFLCNRFTWVSAFKQVEIHPVLTYHSDSLSLHRKLIGSLSLYTGS</sequence>
<feature type="region of interest" description="Disordered" evidence="1">
    <location>
        <begin position="519"/>
        <end position="539"/>
    </location>
</feature>
<dbReference type="Proteomes" id="UP000694402">
    <property type="component" value="Unassembled WGS sequence"/>
</dbReference>
<dbReference type="GO" id="GO:0008017">
    <property type="term" value="F:microtubule binding"/>
    <property type="evidence" value="ECO:0007669"/>
    <property type="project" value="InterPro"/>
</dbReference>